<evidence type="ECO:0000256" key="5">
    <source>
        <dbReference type="ARBA" id="ARBA00023136"/>
    </source>
</evidence>
<name>A0A918UEA2_9SPHN</name>
<feature type="transmembrane region" description="Helical" evidence="6">
    <location>
        <begin position="461"/>
        <end position="479"/>
    </location>
</feature>
<dbReference type="PANTHER" id="PTHR30250">
    <property type="entry name" value="PST FAMILY PREDICTED COLANIC ACID TRANSPORTER"/>
    <property type="match status" value="1"/>
</dbReference>
<evidence type="ECO:0000256" key="2">
    <source>
        <dbReference type="ARBA" id="ARBA00022475"/>
    </source>
</evidence>
<reference evidence="7" key="2">
    <citation type="submission" date="2020-09" db="EMBL/GenBank/DDBJ databases">
        <authorList>
            <person name="Sun Q."/>
            <person name="Kim S."/>
        </authorList>
    </citation>
    <scope>NUCLEOTIDE SEQUENCE</scope>
    <source>
        <strain evidence="7">KCTC 32255</strain>
    </source>
</reference>
<feature type="transmembrane region" description="Helical" evidence="6">
    <location>
        <begin position="365"/>
        <end position="385"/>
    </location>
</feature>
<organism evidence="7 8">
    <name type="scientific">Novosphingobium colocasiae</name>
    <dbReference type="NCBI Taxonomy" id="1256513"/>
    <lineage>
        <taxon>Bacteria</taxon>
        <taxon>Pseudomonadati</taxon>
        <taxon>Pseudomonadota</taxon>
        <taxon>Alphaproteobacteria</taxon>
        <taxon>Sphingomonadales</taxon>
        <taxon>Sphingomonadaceae</taxon>
        <taxon>Novosphingobium</taxon>
    </lineage>
</organism>
<dbReference type="InterPro" id="IPR050833">
    <property type="entry name" value="Poly_Biosynth_Transport"/>
</dbReference>
<feature type="transmembrane region" description="Helical" evidence="6">
    <location>
        <begin position="424"/>
        <end position="441"/>
    </location>
</feature>
<keyword evidence="4 6" id="KW-1133">Transmembrane helix</keyword>
<evidence type="ECO:0000256" key="4">
    <source>
        <dbReference type="ARBA" id="ARBA00022989"/>
    </source>
</evidence>
<reference evidence="7" key="1">
    <citation type="journal article" date="2014" name="Int. J. Syst. Evol. Microbiol.">
        <title>Complete genome sequence of Corynebacterium casei LMG S-19264T (=DSM 44701T), isolated from a smear-ripened cheese.</title>
        <authorList>
            <consortium name="US DOE Joint Genome Institute (JGI-PGF)"/>
            <person name="Walter F."/>
            <person name="Albersmeier A."/>
            <person name="Kalinowski J."/>
            <person name="Ruckert C."/>
        </authorList>
    </citation>
    <scope>NUCLEOTIDE SEQUENCE</scope>
    <source>
        <strain evidence="7">KCTC 32255</strain>
    </source>
</reference>
<feature type="transmembrane region" description="Helical" evidence="6">
    <location>
        <begin position="208"/>
        <end position="229"/>
    </location>
</feature>
<comment type="subcellular location">
    <subcellularLocation>
        <location evidence="1">Cell membrane</location>
        <topology evidence="1">Multi-pass membrane protein</topology>
    </subcellularLocation>
</comment>
<keyword evidence="8" id="KW-1185">Reference proteome</keyword>
<keyword evidence="2" id="KW-1003">Cell membrane</keyword>
<evidence type="ECO:0000313" key="7">
    <source>
        <dbReference type="EMBL" id="GGY96538.1"/>
    </source>
</evidence>
<feature type="transmembrane region" description="Helical" evidence="6">
    <location>
        <begin position="339"/>
        <end position="359"/>
    </location>
</feature>
<evidence type="ECO:0000256" key="6">
    <source>
        <dbReference type="SAM" id="Phobius"/>
    </source>
</evidence>
<proteinExistence type="predicted"/>
<evidence type="ECO:0008006" key="9">
    <source>
        <dbReference type="Google" id="ProtNLM"/>
    </source>
</evidence>
<feature type="transmembrane region" description="Helical" evidence="6">
    <location>
        <begin position="117"/>
        <end position="145"/>
    </location>
</feature>
<comment type="caution">
    <text evidence="7">The sequence shown here is derived from an EMBL/GenBank/DDBJ whole genome shotgun (WGS) entry which is preliminary data.</text>
</comment>
<gene>
    <name evidence="7" type="ORF">GCM10011614_09210</name>
</gene>
<keyword evidence="5 6" id="KW-0472">Membrane</keyword>
<dbReference type="Proteomes" id="UP000648075">
    <property type="component" value="Unassembled WGS sequence"/>
</dbReference>
<dbReference type="PANTHER" id="PTHR30250:SF26">
    <property type="entry name" value="PSMA PROTEIN"/>
    <property type="match status" value="1"/>
</dbReference>
<feature type="transmembrane region" description="Helical" evidence="6">
    <location>
        <begin position="185"/>
        <end position="202"/>
    </location>
</feature>
<evidence type="ECO:0000256" key="3">
    <source>
        <dbReference type="ARBA" id="ARBA00022692"/>
    </source>
</evidence>
<protein>
    <recommendedName>
        <fullName evidence="9">Polysaccharide biosynthesis protein</fullName>
    </recommendedName>
</protein>
<feature type="transmembrane region" description="Helical" evidence="6">
    <location>
        <begin position="287"/>
        <end position="306"/>
    </location>
</feature>
<sequence>MLIAPNLSRRPPAKALRSRPRFVLESPALMLAFSNLARAGSCVLPVPLLYRDHGAPGAAFWLLATTMIGMQNLLLLGAPQIFIRMLAVAQVGAGRQPSSSAGAAPSMADIRALMHRVFLAATVAITVLMATAGSHFVAPVIAASVRPDDMWAAWSVIVASAPLRTALLCHLTYLNGCGVLARPRLIDGIGWALSGLLAMIALRFSGSLLVMAIIAQVPIMAATIANGYLARRHGWTGWQEPRTARLGPTARVIWPPTWRAGLGVLLSTGVRQGSGVLLAKYVSAGTLAGYLLALNGIAVIMMLSAVPVQSALHRMVQAFAAERTQAHVAIAAIAMRRSLWVAALLCGILALATPLLARWQPHHPFVSLPVWSVMAAGLFLQRYGAVHLQHYSITNHIVWHWLDGATGLVNLALCLWWIPGHGALGAAWANTLSLLVCYAWLPTVMAVRRFGMEWPACDLDAAVRPAAGLAMLIGAAFLLQRMV</sequence>
<dbReference type="AlphaFoldDB" id="A0A918UEA2"/>
<keyword evidence="3 6" id="KW-0812">Transmembrane</keyword>
<accession>A0A918UEA2</accession>
<feature type="transmembrane region" description="Helical" evidence="6">
    <location>
        <begin position="55"/>
        <end position="76"/>
    </location>
</feature>
<feature type="transmembrane region" description="Helical" evidence="6">
    <location>
        <begin position="151"/>
        <end position="173"/>
    </location>
</feature>
<evidence type="ECO:0000313" key="8">
    <source>
        <dbReference type="Proteomes" id="UP000648075"/>
    </source>
</evidence>
<dbReference type="GO" id="GO:0005886">
    <property type="term" value="C:plasma membrane"/>
    <property type="evidence" value="ECO:0007669"/>
    <property type="project" value="UniProtKB-SubCell"/>
</dbReference>
<feature type="transmembrane region" description="Helical" evidence="6">
    <location>
        <begin position="397"/>
        <end position="418"/>
    </location>
</feature>
<dbReference type="EMBL" id="BMZA01000002">
    <property type="protein sequence ID" value="GGY96538.1"/>
    <property type="molecule type" value="Genomic_DNA"/>
</dbReference>
<evidence type="ECO:0000256" key="1">
    <source>
        <dbReference type="ARBA" id="ARBA00004651"/>
    </source>
</evidence>